<evidence type="ECO:0000313" key="3">
    <source>
        <dbReference type="Proteomes" id="UP000064939"/>
    </source>
</evidence>
<feature type="transmembrane region" description="Helical" evidence="1">
    <location>
        <begin position="37"/>
        <end position="61"/>
    </location>
</feature>
<dbReference type="KEGG" id="aei:AOY20_09110"/>
<name>A0A0N9VQM0_9GAMM</name>
<keyword evidence="3" id="KW-1185">Reference proteome</keyword>
<protein>
    <submittedName>
        <fullName evidence="2">Uncharacterized protein</fullName>
    </submittedName>
</protein>
<evidence type="ECO:0000256" key="1">
    <source>
        <dbReference type="SAM" id="Phobius"/>
    </source>
</evidence>
<keyword evidence="1" id="KW-1133">Transmembrane helix</keyword>
<keyword evidence="1" id="KW-0472">Membrane</keyword>
<proteinExistence type="predicted"/>
<dbReference type="AlphaFoldDB" id="A0A0N9VQM0"/>
<evidence type="ECO:0000313" key="2">
    <source>
        <dbReference type="EMBL" id="ALH95676.1"/>
    </source>
</evidence>
<reference evidence="2 3" key="1">
    <citation type="journal article" date="2015" name="Int. J. Syst. Evol. Microbiol.">
        <title>Acinetobacter equi sp. nov. isolated from horse faeces.</title>
        <authorList>
            <person name="Poppel M.T."/>
            <person name="Skiebe E."/>
            <person name="Laue M."/>
            <person name="Bergmann H."/>
            <person name="Ebersberger I."/>
            <person name="Garn T."/>
            <person name="Fruth A."/>
            <person name="Baumgardt S."/>
            <person name="Busse H.J."/>
            <person name="Wilharm G."/>
        </authorList>
    </citation>
    <scope>NUCLEOTIDE SEQUENCE [LARGE SCALE GENOMIC DNA]</scope>
    <source>
        <strain evidence="2 3">114</strain>
    </source>
</reference>
<organism evidence="2 3">
    <name type="scientific">Acinetobacter equi</name>
    <dbReference type="NCBI Taxonomy" id="1324350"/>
    <lineage>
        <taxon>Bacteria</taxon>
        <taxon>Pseudomonadati</taxon>
        <taxon>Pseudomonadota</taxon>
        <taxon>Gammaproteobacteria</taxon>
        <taxon>Moraxellales</taxon>
        <taxon>Moraxellaceae</taxon>
        <taxon>Acinetobacter</taxon>
    </lineage>
</organism>
<keyword evidence="1" id="KW-0812">Transmembrane</keyword>
<feature type="transmembrane region" description="Helical" evidence="1">
    <location>
        <begin position="6"/>
        <end position="25"/>
    </location>
</feature>
<sequence length="197" mass="22524">MKIKYFFGISSVISLLFLAISICIYKSLDVELYFEKALTLTFSFIGSVGTIASIAFAIWLYNSQRESQQPVFFIADDLLLKDSQNSTERDSFSFLYLSITNYGHEATSFSMTLKENLGSNDINIGIFGDMKPSFKKGETHTIQINIQNTYQTDKTPEPSHIDFIVSLNYLDMFNSTHFDHYRVFSVNGSRNIKMKKC</sequence>
<gene>
    <name evidence="2" type="ORF">AOY20_09110</name>
</gene>
<dbReference type="EMBL" id="CP012808">
    <property type="protein sequence ID" value="ALH95676.1"/>
    <property type="molecule type" value="Genomic_DNA"/>
</dbReference>
<dbReference type="Proteomes" id="UP000064939">
    <property type="component" value="Chromosome"/>
</dbReference>
<accession>A0A0N9VQM0</accession>
<dbReference type="RefSeq" id="WP_054581567.1">
    <property type="nucleotide sequence ID" value="NZ_CP012808.1"/>
</dbReference>